<evidence type="ECO:0000256" key="3">
    <source>
        <dbReference type="ARBA" id="ARBA00022729"/>
    </source>
</evidence>
<proteinExistence type="inferred from homology"/>
<dbReference type="InterPro" id="IPR009606">
    <property type="entry name" value="DEAL/Modifying_wall_lignin1/2"/>
</dbReference>
<keyword evidence="4 7" id="KW-1133">Transmembrane helix</keyword>
<keyword evidence="5 7" id="KW-0472">Membrane</keyword>
<accession>A0A8S0UG52</accession>
<evidence type="ECO:0000256" key="4">
    <source>
        <dbReference type="ARBA" id="ARBA00022989"/>
    </source>
</evidence>
<dbReference type="OrthoDB" id="1667348at2759"/>
<keyword evidence="2 7" id="KW-0812">Transmembrane</keyword>
<dbReference type="Pfam" id="PF06749">
    <property type="entry name" value="DUF1218"/>
    <property type="match status" value="1"/>
</dbReference>
<evidence type="ECO:0000256" key="2">
    <source>
        <dbReference type="ARBA" id="ARBA00022692"/>
    </source>
</evidence>
<keyword evidence="3" id="KW-0732">Signal</keyword>
<evidence type="ECO:0000256" key="6">
    <source>
        <dbReference type="ARBA" id="ARBA00029467"/>
    </source>
</evidence>
<evidence type="ECO:0000313" key="9">
    <source>
        <dbReference type="Proteomes" id="UP000594638"/>
    </source>
</evidence>
<sequence length="145" mass="16342">MAKYIGFLVCLLITIMDIIAGILGIQAEIAQNKVNHLRAWIFECRDPSYQAFKLGMAAVVLLIMAHVIANLLGGCIFIRSREELDQASPNKQLAAASLVLSWYLILDYVKHYDYSLIEQFLYIQTSIDITFGNGPGLCWVLHLYC</sequence>
<dbReference type="Proteomes" id="UP000594638">
    <property type="component" value="Unassembled WGS sequence"/>
</dbReference>
<name>A0A8S0UG52_OLEEU</name>
<keyword evidence="9" id="KW-1185">Reference proteome</keyword>
<evidence type="ECO:0000256" key="7">
    <source>
        <dbReference type="SAM" id="Phobius"/>
    </source>
</evidence>
<dbReference type="AlphaFoldDB" id="A0A8S0UG52"/>
<gene>
    <name evidence="8" type="ORF">OLEA9_A052447</name>
</gene>
<feature type="transmembrane region" description="Helical" evidence="7">
    <location>
        <begin position="51"/>
        <end position="78"/>
    </location>
</feature>
<dbReference type="PANTHER" id="PTHR31769">
    <property type="entry name" value="OS07G0462200 PROTEIN-RELATED"/>
    <property type="match status" value="1"/>
</dbReference>
<dbReference type="Gramene" id="OE9A052447T3">
    <property type="protein sequence ID" value="OE9A052447C3"/>
    <property type="gene ID" value="OE9A052447"/>
</dbReference>
<comment type="similarity">
    <text evidence="6">Belongs to the DESIGUAL family.</text>
</comment>
<reference evidence="8 9" key="1">
    <citation type="submission" date="2019-12" db="EMBL/GenBank/DDBJ databases">
        <authorList>
            <person name="Alioto T."/>
            <person name="Alioto T."/>
            <person name="Gomez Garrido J."/>
        </authorList>
    </citation>
    <scope>NUCLEOTIDE SEQUENCE [LARGE SCALE GENOMIC DNA]</scope>
</reference>
<dbReference type="EMBL" id="CACTIH010007604">
    <property type="protein sequence ID" value="CAA3016286.1"/>
    <property type="molecule type" value="Genomic_DNA"/>
</dbReference>
<comment type="caution">
    <text evidence="8">The sequence shown here is derived from an EMBL/GenBank/DDBJ whole genome shotgun (WGS) entry which is preliminary data.</text>
</comment>
<protein>
    <submittedName>
        <fullName evidence="8">Transmembrane, (DUF1218)</fullName>
    </submittedName>
</protein>
<evidence type="ECO:0000256" key="5">
    <source>
        <dbReference type="ARBA" id="ARBA00023136"/>
    </source>
</evidence>
<dbReference type="GO" id="GO:0012505">
    <property type="term" value="C:endomembrane system"/>
    <property type="evidence" value="ECO:0007669"/>
    <property type="project" value="UniProtKB-SubCell"/>
</dbReference>
<evidence type="ECO:0000313" key="8">
    <source>
        <dbReference type="EMBL" id="CAA3016286.1"/>
    </source>
</evidence>
<organism evidence="8 9">
    <name type="scientific">Olea europaea subsp. europaea</name>
    <dbReference type="NCBI Taxonomy" id="158383"/>
    <lineage>
        <taxon>Eukaryota</taxon>
        <taxon>Viridiplantae</taxon>
        <taxon>Streptophyta</taxon>
        <taxon>Embryophyta</taxon>
        <taxon>Tracheophyta</taxon>
        <taxon>Spermatophyta</taxon>
        <taxon>Magnoliopsida</taxon>
        <taxon>eudicotyledons</taxon>
        <taxon>Gunneridae</taxon>
        <taxon>Pentapetalae</taxon>
        <taxon>asterids</taxon>
        <taxon>lamiids</taxon>
        <taxon>Lamiales</taxon>
        <taxon>Oleaceae</taxon>
        <taxon>Oleeae</taxon>
        <taxon>Olea</taxon>
    </lineage>
</organism>
<comment type="subcellular location">
    <subcellularLocation>
        <location evidence="1">Endomembrane system</location>
        <topology evidence="1">Multi-pass membrane protein</topology>
    </subcellularLocation>
</comment>
<evidence type="ECO:0000256" key="1">
    <source>
        <dbReference type="ARBA" id="ARBA00004127"/>
    </source>
</evidence>
<dbReference type="InterPro" id="IPR052222">
    <property type="entry name" value="DESIGUAL"/>
</dbReference>